<feature type="compositionally biased region" description="Basic and acidic residues" evidence="1">
    <location>
        <begin position="27"/>
        <end position="41"/>
    </location>
</feature>
<feature type="compositionally biased region" description="Basic residues" evidence="1">
    <location>
        <begin position="127"/>
        <end position="142"/>
    </location>
</feature>
<feature type="compositionally biased region" description="Basic residues" evidence="1">
    <location>
        <begin position="340"/>
        <end position="366"/>
    </location>
</feature>
<feature type="compositionally biased region" description="Basic residues" evidence="1">
    <location>
        <begin position="415"/>
        <end position="452"/>
    </location>
</feature>
<dbReference type="EMBL" id="JAWZYT010002364">
    <property type="protein sequence ID" value="KAK4304906.1"/>
    <property type="molecule type" value="Genomic_DNA"/>
</dbReference>
<feature type="region of interest" description="Disordered" evidence="1">
    <location>
        <begin position="55"/>
        <end position="529"/>
    </location>
</feature>
<feature type="compositionally biased region" description="Basic and acidic residues" evidence="1">
    <location>
        <begin position="200"/>
        <end position="212"/>
    </location>
</feature>
<evidence type="ECO:0000256" key="1">
    <source>
        <dbReference type="SAM" id="MobiDB-lite"/>
    </source>
</evidence>
<proteinExistence type="predicted"/>
<feature type="compositionally biased region" description="Basic residues" evidence="1">
    <location>
        <begin position="515"/>
        <end position="529"/>
    </location>
</feature>
<sequence>MRGDDVDEKGIEGVEGGEKEEEEEEEKEKGVQKEKRGREGTVLKLEVTGNVLTKKEEVWQARSGLNSPVLDQDKTGGGGVNVIGDPASPSLGVLHRVSRDANNNNKQHQEGNNNNNNNDKNKDMKRPRPLKGSLKKKKKKMMHTNSGGESGKGKSVEKGRKDRERSNKRPNKDMKNMIKGGGGGDDDDDDKRIKKKDRLKNREKEMSGEGKKSVKKDRKRGNKNGKETVALKEKLKNSKTRDKIRKEEGRKTTTKEGGKEKKELVEKTIKTKNRKRKEGDKGRKKMINNDKTIEKRNKKKNDVKKMKENKESKNRNELEKKGKKSKKGKKEEEAEELIKKMKKKNRKNKASGLNKRKNKNKTKGLNKNKDKKDRKKTKGLKNKDKKDRKKTKGLNKNKDKKDRKKTKGLKNKDKKDRKKTKGLKNKDKRKDRKKTKGLKKKNKDKRKGKKDKNKKDEKKKQNRDKKDEKRKNRDKKDEKKKNRDKKDEKNKKNKDKTAAAAGKMSKEDEKETRGKPKQGKNNCKTKGKCKKMKGKCKTNDWVSENKKKCKNQIKTKSGCPNDCTCCLKKKCTANYAKKICTKNKGTVTKRSDCKDTDKKNKHVLASKCTCCLPCKTEPSCKALKGKCKLECSNGEFEEGACGGDKDCKCCRRKGDTPPTSPPVLGQLINHQQDQVFNHQQDQVLDQLFNHQQDQVLDQLFNHQQDQVLDQVFNHQQDQLINHQQDQVLDQLFNHQQDQVLDQVFNHQQDQLINHQQDQVLDQLFNHQQDQVLGQLINHQQDQLINHQQDQVLGQLFNHQQDQLFNHQQDQLINHHQDQVLGQLINHQQDQLFNHQQDQVLGQLINHQQDQLFNHQQDQLINHHQDQVLGQLINHHQDQVLGQLFNHHQDQLFNHHQDQVLDQLFNHHQDQVLDQLFNHHQDQVLDQLINHHQDQVLDQLFNHHQDQVLGQLFNHHQDQVLGQLFNHHQVCQTGVATSAPSSSSRRSFFERAAEAMSTVAAEAAGTLTTNVKLQKNVNSRMTLKNTDSYLAVFEAFEVLLENWRVNIDRLQESDIEVLLNITREIIILREEIENDSSIIDEILQSKLTIAGRGCSFIVGQLQETISLLDRDEKLTQDKEFAIIVDENISTLLSLMEEVSTSLTTTTETLNIESSSAYLTIVRLNKVMQSITKATRGALTKNLIDTLEHLEGEMRMIVTHVQNGTVQFTADQASEVAITITAISSAEAAIKLFQTEVLQKTSSHQKALRLENLARAVAVVRDYINKLKNKIKEQSTSVQTFEYTVDNSLISLLKSLRESPDIVTDADIDQIYDFEEYATSLLEKDNIQVNDLSSLEEASKRLERSVISKKEASSSRTALAEKAELIYNALYYIESINIITDDIIYITEDATTSIKVDIIANVTDFLKSPALKKYNEALVMKLEEYSFSLSEFADSATGDVEYEGIDDLFDLSYQLSITLYNKATDLESQAEKAALVEEAETVTRLTLTVQKTAGELAQKVSRNTTNTRSSITRSNNKLLVGLVRNLTLYMTKFSSSDFTSDEVTEADELVDQFVFLVNSTTTIKGIKGLNDLISLAKSASDAAKIREKNLKTSLSNKETYEILETALYLLDDIYYFVYYKDLSEASSQPVNIIVEEVISELKYWQQRGLTNIKLNDVFTLEGLYIVLEEQDLDESLGGVLELFNLTNSIYDSIINSLSIIDESDSEVDAGFIAYDLFYLVSDIEDELKYLIEETESSTSTSVDGSVVEEIVQLLDEISQKPAEERNYTDVDNVEMALFSLYDLTEYINGETIENLDDYIEEVMMIKEIFERDALYFEEYEEYNVLEDIEFILFAIMDILSEFNIESDGTEIYEDEFFDDVYEFMFDLYQRPSSANEFTLEELLDFEEYIYEYLYFVDYRVTYGGFNYQMQDIISVTNMTLSLMSDAAEQQDIIDEISDQIFVYEDVVFYLEESLYLLESISLFTATDATYNEEVSIITSELQALSPDVSSITSDELFYDMFFTLLNIEDTLSKPDGIEELLLVTENLLELLEVYLEEYVFEFTIDSTIDRLALLEDTLYFIIDGLNEYVDILSPEQFIGEKDYTFDDLLYELRHISSNVYQTTDFMISDIGYLYSEAESILEDLDSSEGIGNLFITLIAANDALEKVGNILLELFEYHILNQEEIRMKSFLFVLESILSEANDKVSAIGSITNTGPEVSSLEEVIDLLDKISSSSFSGVTEDILNSTLAIMEDLTVNTGEAIPGLMQILFLAEDAIESVETELDFIDISKTAIIQIITLSQAVDVMEEIDEELEYLYLYFRDTEVTNETRPLYVIEDLLYLADTLSVHDITLETIDDFRSLLEEMYEVYIEFTLDLSGLFKAKEGIIHLKYDTERMLHEKRRMAEETKKMTLLGNTIDVIFDIVTKLEPPYSKSIRNSQDIESTMTELLHIFTELYETQHVTQGQLYHLYELNINLDNLDTQHLSFEDLDQLLHLAYECIELFSEDEDDIYISIKQSNRQNSLQSMLYVLADMQHHLEYLITETGLPTREISDATLVELKDMLYTITVHNADEVEYELETYLDYLMSLDHEFGTTVVEFKDLVLVVTEKMSEFEDVIGVFKRIRDISMSLDFTERQIVVLETLHQLAMHPSSSTDIEFLDQYFTLENALLDFSYGASEENLDILRQEVENLAFIGTDMLDSYMADEILGLTEKALKTLMHDEKKLFTAIHQLEYIEPLLEAQDLLLYVQSMAQHLQELGEGENMISEGSLVVFEYIDYLSRYDENIMIINEESLEFFRDSEYKLELLVFNEESVVGAQALKSLTEYVLASISREVGVMVRNTYMQNNRVIMKETQNVIYDAVDIMYGVVDYLDYLFNVDDYYNYFYYYDDDYYYDDYYSDESSSTKFTRLSFPEGDDAIVTLTEMDRVLKLLHKIKQGDYDMADLTILSSYLELLDYSWELFYPGARAPQFNEALDLSSMVEKNLYHQETESLIEHDIMQTINEGKMLKMYVGEAVNILKGLDVVSDVEESNSFSHPVLTHLRWTMESIHKEPHYELIHILDHQLHQLTEVTANLTDGTTVEDLFYALLSARSAEARLSITHSRAYQIDSLHEDEIMLQDALHELYHLEELLKYVEMLGNNTTGVETNLVVFDDLATLLENITYYTEADVLTIRYTVFFIDAVIIPFAVENVISNIDGITRLVHKHILMTRKYLYETQYELRQSKQSLYSMEAVTLLENVYQSIMAHNANHTDIGDAIPVNYITEFMYALKNLDIFSISAMDLSELSSLTSDIIDTIAYSEQPIIFLDKLRQELAHTIHESRQGLSLIFDTDRTIRSYNYFEKNQESIERIHTDILNIWNETESATSVYEEVPMIRDLYQYLITYGHDMNTVPYHFGDILDTFHLSSVTVSSGHGIRYLRESLELLDHYLTVMESSMKHIEETDKITHALDVRRILEHFAFLLDYFLHSGPIEEGHDGYYNESHTFPHEGHYNKSHDIPHDSDSKLPFNSQYIFVHLPSSGHSHNKLPDHFFSASSLLQSYSFTLLGPDGDPSPYNTHHMPQHSQQDISLCSMDGHINPFNESDHIYGTIWDEDEYMDPIENFMELVYILEHWLHMYPDIDLMEEIEIMRKVNYFFSMCPLVTMRNFEGHHLEKVIDILYKVIDYMHEITDDMMKYNELSSELYRSKGSTDILYALKETLSPLVMSGKRSLETAGLVATLTEHLLERVDYSITPYHQINYLHILCLELSASVTTPPSDTDVAIDLTELMDEIYRVRDIMFHTEATLSSILDAAKAIQESEMYLSKDLKHIHDLTSFYYQSYLTNEVHELLTLVYAELDTALNESLQSRSDHEAEHEYTDELDTTDLSIILTLVESHPFHLKYNLLNSLGEIVYHLRTHHYNYDHHIIHYYILDEIHHMLDKHNYIWDLESMYQLHESTEHLTTLLAATTILHHITPHVMDIINITGINDTHMDGVDNANDHEAAYYVTDFLLQLSLNSFSIDQFSLLHFKHDWHNVEYYMDPTVNPYFDIWSHFLIYSEVTTLELLFKSVIPGVTARAVTQRMLYVGQQALHVVEDIIEALEYLPESPISKHSVKQSTKLDFYNDDDYYDDYDYEEYIMEITGQLDFVLYETSEILEKIASGYINERMLQDALHFAKEIMDLAMVLDGSGNITFHMDFALEEVIEGIEMALDRAHVEEMEDKLDMNIDALYNFFSVLYDYFETEMMEMYFHHSNNETITDDHTTDLPELDVVVEMLSELPQVDPHYVQHYLDLLNGNVTSLIVVLVDVNNTVSNYDVLFMAIKDIVAELELRDHVIAYNRVRETVTHTLNHIMLSPQSGNHSTSLVFTEEMVHIHNSVVSLKHRLYEVSKFEVRHFSREINGLMKIMNIFGRDIIYTDLIEDNLAHIYYTAHKYQQFAEVRYMFNQVYAHNNEMTNTTTLQVSSIEGEHYEECQLNHPVHNDTFDFIIPIIGYENDDDMNCNGIIFCNHLNHTMMPIHSMESTERLVNMYEVTHKTLKTRVSVATSVLLLQKFMEINQQNLSIHENETSNETVDEIIDIVHELETDYTLDKETINYLDELNMKLHYLIDLEKPHVVLGTEDMNHLSEILHNLDVSVEGLESALSYTVAFENLNILLHTSRFLQSCLMNLTGQQGSEQLANILLDLEQWYDHFQGNFVIYQIWEIEQLQFWAEEVESLAGEEGTTELSNIDDLIHKLHITVDHINNMRSSLFIHVDKYQRVLDVSEQGCSNSALTNTFILGKASKSYQLCPSLDTVLAQLSDGLAQLQVTEDPEIGKDSMPLLLDIYSHITAFQPHYSTLEKLSECLLRVENTDSLLVMRETAELVLDEIFNIRNMLAMFCDDNHLIGESATQTLVMQCAVNLVTDLLVHVDTHMNTTDMNTTDMSMTGPLMKGRGIVLQWCLDPEAVNSATVMALSDLLHDEGVEEFLHDEWFLWLLNLSRTPLLVQENLWQSFVNVDEALMRYNEASSILEYLADTVEQYSHMDNSTGNDNFNGEDKPPPNNNNNTWSHWDDGEKEKEEHKNKLQHNMIGSIVNVLLEYNSHWSKGEVITYSDLHGVVTQTSELMQLLEASHGSALHGMKVDHLWDLVMNNLNITDDVHHDLKSAEIFLMNFSDLVLSISFLETFDELLQHDILTLNYTLQAANLTDHDHNTTHDNMNATYICESEDLYEIASFLLDSVKMMANESGHILFTLMHSHHYHDNNTNNNDTHLDETVLEDVLVGAYSLTRAIIRQTEFEEETHLQSVLDILGEVKDIVYDLMEDFRSKLINDADVLMEGDDLLCSQSLSPLLLWCKNSTQSEPCH</sequence>
<feature type="compositionally biased region" description="Basic and acidic residues" evidence="1">
    <location>
        <begin position="151"/>
        <end position="176"/>
    </location>
</feature>
<feature type="compositionally biased region" description="Polar residues" evidence="1">
    <location>
        <begin position="4982"/>
        <end position="4991"/>
    </location>
</feature>
<feature type="compositionally biased region" description="Low complexity" evidence="1">
    <location>
        <begin position="102"/>
        <end position="118"/>
    </location>
</feature>
<gene>
    <name evidence="2" type="ORF">Pmani_023173</name>
</gene>
<feature type="compositionally biased region" description="Basic and acidic residues" evidence="1">
    <location>
        <begin position="453"/>
        <end position="490"/>
    </location>
</feature>
<keyword evidence="3" id="KW-1185">Reference proteome</keyword>
<feature type="compositionally biased region" description="Basic and acidic residues" evidence="1">
    <location>
        <begin position="277"/>
        <end position="295"/>
    </location>
</feature>
<feature type="compositionally biased region" description="Basic and acidic residues" evidence="1">
    <location>
        <begin position="303"/>
        <end position="320"/>
    </location>
</feature>
<feature type="compositionally biased region" description="Basic and acidic residues" evidence="1">
    <location>
        <begin position="504"/>
        <end position="514"/>
    </location>
</feature>
<feature type="compositionally biased region" description="Basic residues" evidence="1">
    <location>
        <begin position="213"/>
        <end position="223"/>
    </location>
</feature>
<protein>
    <submittedName>
        <fullName evidence="2">Uncharacterized protein</fullName>
    </submittedName>
</protein>
<accession>A0AAE1PBK9</accession>
<reference evidence="2" key="1">
    <citation type="submission" date="2023-11" db="EMBL/GenBank/DDBJ databases">
        <title>Genome assemblies of two species of porcelain crab, Petrolisthes cinctipes and Petrolisthes manimaculis (Anomura: Porcellanidae).</title>
        <authorList>
            <person name="Angst P."/>
        </authorList>
    </citation>
    <scope>NUCLEOTIDE SEQUENCE</scope>
    <source>
        <strain evidence="2">PB745_02</strain>
        <tissue evidence="2">Gill</tissue>
    </source>
</reference>
<feature type="compositionally biased region" description="Basic and acidic residues" evidence="1">
    <location>
        <begin position="5008"/>
        <end position="5020"/>
    </location>
</feature>
<evidence type="ECO:0000313" key="3">
    <source>
        <dbReference type="Proteomes" id="UP001292094"/>
    </source>
</evidence>
<feature type="compositionally biased region" description="Basic residues" evidence="1">
    <location>
        <begin position="386"/>
        <end position="395"/>
    </location>
</feature>
<dbReference type="Proteomes" id="UP001292094">
    <property type="component" value="Unassembled WGS sequence"/>
</dbReference>
<feature type="compositionally biased region" description="Basic and acidic residues" evidence="1">
    <location>
        <begin position="224"/>
        <end position="269"/>
    </location>
</feature>
<feature type="region of interest" description="Disordered" evidence="1">
    <location>
        <begin position="1"/>
        <end position="42"/>
    </location>
</feature>
<organism evidence="2 3">
    <name type="scientific">Petrolisthes manimaculis</name>
    <dbReference type="NCBI Taxonomy" id="1843537"/>
    <lineage>
        <taxon>Eukaryota</taxon>
        <taxon>Metazoa</taxon>
        <taxon>Ecdysozoa</taxon>
        <taxon>Arthropoda</taxon>
        <taxon>Crustacea</taxon>
        <taxon>Multicrustacea</taxon>
        <taxon>Malacostraca</taxon>
        <taxon>Eumalacostraca</taxon>
        <taxon>Eucarida</taxon>
        <taxon>Decapoda</taxon>
        <taxon>Pleocyemata</taxon>
        <taxon>Anomura</taxon>
        <taxon>Galatheoidea</taxon>
        <taxon>Porcellanidae</taxon>
        <taxon>Petrolisthes</taxon>
    </lineage>
</organism>
<feature type="compositionally biased region" description="Basic and acidic residues" evidence="1">
    <location>
        <begin position="329"/>
        <end position="339"/>
    </location>
</feature>
<comment type="caution">
    <text evidence="2">The sequence shown here is derived from an EMBL/GenBank/DDBJ whole genome shotgun (WGS) entry which is preliminary data.</text>
</comment>
<feature type="region of interest" description="Disordered" evidence="1">
    <location>
        <begin position="4982"/>
        <end position="5020"/>
    </location>
</feature>
<name>A0AAE1PBK9_9EUCA</name>
<evidence type="ECO:0000313" key="2">
    <source>
        <dbReference type="EMBL" id="KAK4304906.1"/>
    </source>
</evidence>
<feature type="compositionally biased region" description="Basic and acidic residues" evidence="1">
    <location>
        <begin position="1"/>
        <end position="12"/>
    </location>
</feature>